<protein>
    <submittedName>
        <fullName evidence="3">Ada metal-binding domain-containing protein</fullName>
    </submittedName>
</protein>
<name>A0A0P0NXB4_9CAUL</name>
<evidence type="ECO:0000313" key="3">
    <source>
        <dbReference type="EMBL" id="ALL12361.1"/>
    </source>
</evidence>
<dbReference type="Proteomes" id="UP000056905">
    <property type="component" value="Chromosome"/>
</dbReference>
<dbReference type="InterPro" id="IPR004026">
    <property type="entry name" value="Ada_DNA_repair_Zn-bd"/>
</dbReference>
<organism evidence="3 4">
    <name type="scientific">Caulobacter henricii</name>
    <dbReference type="NCBI Taxonomy" id="69395"/>
    <lineage>
        <taxon>Bacteria</taxon>
        <taxon>Pseudomonadati</taxon>
        <taxon>Pseudomonadota</taxon>
        <taxon>Alphaproteobacteria</taxon>
        <taxon>Caulobacterales</taxon>
        <taxon>Caulobacteraceae</taxon>
        <taxon>Caulobacter</taxon>
    </lineage>
</organism>
<accession>A0A0P0NXB4</accession>
<feature type="domain" description="Ada DNA repair metal-binding" evidence="2">
    <location>
        <begin position="11"/>
        <end position="74"/>
    </location>
</feature>
<reference evidence="3 4" key="1">
    <citation type="submission" date="2015-10" db="EMBL/GenBank/DDBJ databases">
        <title>Conservation of the essential genome among Caulobacter and Brevundimonas species.</title>
        <authorList>
            <person name="Scott D."/>
            <person name="Ely B."/>
        </authorList>
    </citation>
    <scope>NUCLEOTIDE SEQUENCE [LARGE SCALE GENOMIC DNA]</scope>
    <source>
        <strain evidence="3 4">CB4</strain>
    </source>
</reference>
<dbReference type="GO" id="GO:0006355">
    <property type="term" value="P:regulation of DNA-templated transcription"/>
    <property type="evidence" value="ECO:0007669"/>
    <property type="project" value="InterPro"/>
</dbReference>
<dbReference type="KEGG" id="chq:AQ619_02725"/>
<proteinExistence type="predicted"/>
<evidence type="ECO:0000259" key="2">
    <source>
        <dbReference type="Pfam" id="PF02805"/>
    </source>
</evidence>
<evidence type="ECO:0000313" key="4">
    <source>
        <dbReference type="Proteomes" id="UP000056905"/>
    </source>
</evidence>
<dbReference type="SUPFAM" id="SSF57884">
    <property type="entry name" value="Ada DNA repair protein, N-terminal domain (N-Ada 10)"/>
    <property type="match status" value="1"/>
</dbReference>
<keyword evidence="4" id="KW-1185">Reference proteome</keyword>
<sequence length="85" mass="9343">MRFADYADDEARWAACLERDPAADGAFFIAVRTTGIYCRPVCPARPLRKNVVFHAAGAEARAAGFRACKRCKPERLDPAVSEARA</sequence>
<gene>
    <name evidence="3" type="ORF">AQ619_02725</name>
</gene>
<dbReference type="GO" id="GO:0008270">
    <property type="term" value="F:zinc ion binding"/>
    <property type="evidence" value="ECO:0007669"/>
    <property type="project" value="InterPro"/>
</dbReference>
<dbReference type="Gene3D" id="3.40.10.10">
    <property type="entry name" value="DNA Methylphosphotriester Repair Domain"/>
    <property type="match status" value="1"/>
</dbReference>
<dbReference type="OrthoDB" id="9802228at2"/>
<dbReference type="RefSeq" id="WP_062143899.1">
    <property type="nucleotide sequence ID" value="NZ_CP013002.1"/>
</dbReference>
<dbReference type="GO" id="GO:0003677">
    <property type="term" value="F:DNA binding"/>
    <property type="evidence" value="ECO:0007669"/>
    <property type="project" value="InterPro"/>
</dbReference>
<dbReference type="Pfam" id="PF02805">
    <property type="entry name" value="Ada_Zn_binding"/>
    <property type="match status" value="1"/>
</dbReference>
<dbReference type="GO" id="GO:0008168">
    <property type="term" value="F:methyltransferase activity"/>
    <property type="evidence" value="ECO:0007669"/>
    <property type="project" value="InterPro"/>
</dbReference>
<keyword evidence="1" id="KW-0010">Activator</keyword>
<dbReference type="AlphaFoldDB" id="A0A0P0NXB4"/>
<dbReference type="EMBL" id="CP013002">
    <property type="protein sequence ID" value="ALL12361.1"/>
    <property type="molecule type" value="Genomic_DNA"/>
</dbReference>
<dbReference type="GO" id="GO:0006281">
    <property type="term" value="P:DNA repair"/>
    <property type="evidence" value="ECO:0007669"/>
    <property type="project" value="InterPro"/>
</dbReference>
<dbReference type="InterPro" id="IPR035451">
    <property type="entry name" value="Ada-like_dom_sf"/>
</dbReference>
<evidence type="ECO:0000256" key="1">
    <source>
        <dbReference type="ARBA" id="ARBA00023159"/>
    </source>
</evidence>
<dbReference type="STRING" id="69395.AQ619_02725"/>